<dbReference type="EMBL" id="JBJJXI010000170">
    <property type="protein sequence ID" value="KAL3384581.1"/>
    <property type="molecule type" value="Genomic_DNA"/>
</dbReference>
<name>A0ABD2VWC5_9HYME</name>
<dbReference type="InterPro" id="IPR043502">
    <property type="entry name" value="DNA/RNA_pol_sf"/>
</dbReference>
<gene>
    <name evidence="1" type="ORF">TKK_019678</name>
</gene>
<reference evidence="1 2" key="1">
    <citation type="journal article" date="2024" name="bioRxiv">
        <title>A reference genome for Trichogramma kaykai: A tiny desert-dwelling parasitoid wasp with competing sex-ratio distorters.</title>
        <authorList>
            <person name="Culotta J."/>
            <person name="Lindsey A.R."/>
        </authorList>
    </citation>
    <scope>NUCLEOTIDE SEQUENCE [LARGE SCALE GENOMIC DNA]</scope>
    <source>
        <strain evidence="1 2">KSX58</strain>
    </source>
</reference>
<sequence length="183" mass="21598">MTWNEKSSTWKKFYGLPFQSSSNITQKKEIIMKIIKNDFLTELQAALKALMNQHTETITPSPDQSSQTSSVRHHIPLTNTTSFRLSNYRYSEEKRKEINQQVREMLRLEIIKQCVSLYSSLMVLVKKKNGIWRFCVYYRRLNSFTEDSTQPIPLISDALRDLKDLQIFRTLDLKPGYWQIPLT</sequence>
<accession>A0ABD2VWC5</accession>
<dbReference type="GO" id="GO:0071897">
    <property type="term" value="P:DNA biosynthetic process"/>
    <property type="evidence" value="ECO:0007669"/>
    <property type="project" value="UniProtKB-ARBA"/>
</dbReference>
<proteinExistence type="predicted"/>
<dbReference type="AlphaFoldDB" id="A0ABD2VWC5"/>
<organism evidence="1 2">
    <name type="scientific">Trichogramma kaykai</name>
    <dbReference type="NCBI Taxonomy" id="54128"/>
    <lineage>
        <taxon>Eukaryota</taxon>
        <taxon>Metazoa</taxon>
        <taxon>Ecdysozoa</taxon>
        <taxon>Arthropoda</taxon>
        <taxon>Hexapoda</taxon>
        <taxon>Insecta</taxon>
        <taxon>Pterygota</taxon>
        <taxon>Neoptera</taxon>
        <taxon>Endopterygota</taxon>
        <taxon>Hymenoptera</taxon>
        <taxon>Apocrita</taxon>
        <taxon>Proctotrupomorpha</taxon>
        <taxon>Chalcidoidea</taxon>
        <taxon>Trichogrammatidae</taxon>
        <taxon>Trichogramma</taxon>
    </lineage>
</organism>
<dbReference type="PANTHER" id="PTHR24559">
    <property type="entry name" value="TRANSPOSON TY3-I GAG-POL POLYPROTEIN"/>
    <property type="match status" value="1"/>
</dbReference>
<evidence type="ECO:0008006" key="3">
    <source>
        <dbReference type="Google" id="ProtNLM"/>
    </source>
</evidence>
<evidence type="ECO:0000313" key="2">
    <source>
        <dbReference type="Proteomes" id="UP001627154"/>
    </source>
</evidence>
<dbReference type="InterPro" id="IPR053134">
    <property type="entry name" value="RNA-dir_DNA_polymerase"/>
</dbReference>
<comment type="caution">
    <text evidence="1">The sequence shown here is derived from an EMBL/GenBank/DDBJ whole genome shotgun (WGS) entry which is preliminary data.</text>
</comment>
<dbReference type="InterPro" id="IPR043128">
    <property type="entry name" value="Rev_trsase/Diguanyl_cyclase"/>
</dbReference>
<dbReference type="Gene3D" id="3.30.70.270">
    <property type="match status" value="1"/>
</dbReference>
<protein>
    <recommendedName>
        <fullName evidence="3">Reverse transcriptase domain-containing protein</fullName>
    </recommendedName>
</protein>
<keyword evidence="2" id="KW-1185">Reference proteome</keyword>
<dbReference type="PANTHER" id="PTHR24559:SF444">
    <property type="entry name" value="REVERSE TRANSCRIPTASE DOMAIN-CONTAINING PROTEIN"/>
    <property type="match status" value="1"/>
</dbReference>
<dbReference type="Proteomes" id="UP001627154">
    <property type="component" value="Unassembled WGS sequence"/>
</dbReference>
<dbReference type="Gene3D" id="3.10.10.10">
    <property type="entry name" value="HIV Type 1 Reverse Transcriptase, subunit A, domain 1"/>
    <property type="match status" value="1"/>
</dbReference>
<evidence type="ECO:0000313" key="1">
    <source>
        <dbReference type="EMBL" id="KAL3384581.1"/>
    </source>
</evidence>
<dbReference type="SUPFAM" id="SSF56672">
    <property type="entry name" value="DNA/RNA polymerases"/>
    <property type="match status" value="1"/>
</dbReference>